<dbReference type="Proteomes" id="UP000799771">
    <property type="component" value="Unassembled WGS sequence"/>
</dbReference>
<gene>
    <name evidence="1" type="ORF">P153DRAFT_386502</name>
</gene>
<dbReference type="AlphaFoldDB" id="A0A6A6ACE0"/>
<evidence type="ECO:0000313" key="2">
    <source>
        <dbReference type="Proteomes" id="UP000799771"/>
    </source>
</evidence>
<dbReference type="RefSeq" id="XP_033522770.1">
    <property type="nucleotide sequence ID" value="XM_033670536.1"/>
</dbReference>
<organism evidence="1 2">
    <name type="scientific">Dothidotthia symphoricarpi CBS 119687</name>
    <dbReference type="NCBI Taxonomy" id="1392245"/>
    <lineage>
        <taxon>Eukaryota</taxon>
        <taxon>Fungi</taxon>
        <taxon>Dikarya</taxon>
        <taxon>Ascomycota</taxon>
        <taxon>Pezizomycotina</taxon>
        <taxon>Dothideomycetes</taxon>
        <taxon>Pleosporomycetidae</taxon>
        <taxon>Pleosporales</taxon>
        <taxon>Dothidotthiaceae</taxon>
        <taxon>Dothidotthia</taxon>
    </lineage>
</organism>
<keyword evidence="2" id="KW-1185">Reference proteome</keyword>
<reference evidence="1" key="1">
    <citation type="journal article" date="2020" name="Stud. Mycol.">
        <title>101 Dothideomycetes genomes: a test case for predicting lifestyles and emergence of pathogens.</title>
        <authorList>
            <person name="Haridas S."/>
            <person name="Albert R."/>
            <person name="Binder M."/>
            <person name="Bloem J."/>
            <person name="Labutti K."/>
            <person name="Salamov A."/>
            <person name="Andreopoulos B."/>
            <person name="Baker S."/>
            <person name="Barry K."/>
            <person name="Bills G."/>
            <person name="Bluhm B."/>
            <person name="Cannon C."/>
            <person name="Castanera R."/>
            <person name="Culley D."/>
            <person name="Daum C."/>
            <person name="Ezra D."/>
            <person name="Gonzalez J."/>
            <person name="Henrissat B."/>
            <person name="Kuo A."/>
            <person name="Liang C."/>
            <person name="Lipzen A."/>
            <person name="Lutzoni F."/>
            <person name="Magnuson J."/>
            <person name="Mondo S."/>
            <person name="Nolan M."/>
            <person name="Ohm R."/>
            <person name="Pangilinan J."/>
            <person name="Park H.-J."/>
            <person name="Ramirez L."/>
            <person name="Alfaro M."/>
            <person name="Sun H."/>
            <person name="Tritt A."/>
            <person name="Yoshinaga Y."/>
            <person name="Zwiers L.-H."/>
            <person name="Turgeon B."/>
            <person name="Goodwin S."/>
            <person name="Spatafora J."/>
            <person name="Crous P."/>
            <person name="Grigoriev I."/>
        </authorList>
    </citation>
    <scope>NUCLEOTIDE SEQUENCE</scope>
    <source>
        <strain evidence="1">CBS 119687</strain>
    </source>
</reference>
<dbReference type="GeneID" id="54410968"/>
<protein>
    <submittedName>
        <fullName evidence="1">Uncharacterized protein</fullName>
    </submittedName>
</protein>
<evidence type="ECO:0000313" key="1">
    <source>
        <dbReference type="EMBL" id="KAF2128381.1"/>
    </source>
</evidence>
<dbReference type="EMBL" id="ML977508">
    <property type="protein sequence ID" value="KAF2128381.1"/>
    <property type="molecule type" value="Genomic_DNA"/>
</dbReference>
<accession>A0A6A6ACE0</accession>
<sequence>MLTVVEFLSEMWECMSNKLSTLGPWDLENGQGRSLESSTVRKPSLSCTTSAIQGCGQTRWLSVHSSCKAIFCFGVPPSHRQTSYREPVGPTIPPLSSAPIVLTARETAAGDAVQERGSPRMTRVRGVTTTCSSDRVKRTHSTLSRADKGMAAVTGCLKRAAARRSHTNLRHSSSQWCNSGKPHGISKLRREFDAHCTPSPTHSVKIQPAELCGSSGDEFRPPQLRDRHEPHNHGMTFVTAAVAARRHMTLTHGTRKAALEIFSSL</sequence>
<name>A0A6A6ACE0_9PLEO</name>
<proteinExistence type="predicted"/>